<dbReference type="AlphaFoldDB" id="F7XWT0"/>
<gene>
    <name evidence="1" type="ordered locus">midi_00841</name>
</gene>
<dbReference type="Proteomes" id="UP000006639">
    <property type="component" value="Chromosome"/>
</dbReference>
<dbReference type="GO" id="GO:0006629">
    <property type="term" value="P:lipid metabolic process"/>
    <property type="evidence" value="ECO:0007669"/>
    <property type="project" value="InterPro"/>
</dbReference>
<protein>
    <submittedName>
        <fullName evidence="1">Uncharacterized protein</fullName>
    </submittedName>
</protein>
<dbReference type="KEGG" id="mmn:midi_00841"/>
<evidence type="ECO:0000313" key="1">
    <source>
        <dbReference type="EMBL" id="AEI89129.1"/>
    </source>
</evidence>
<dbReference type="SUPFAM" id="SSF51695">
    <property type="entry name" value="PLC-like phosphodiesterases"/>
    <property type="match status" value="1"/>
</dbReference>
<dbReference type="InterPro" id="IPR017946">
    <property type="entry name" value="PLC-like_Pdiesterase_TIM-brl"/>
</dbReference>
<dbReference type="EMBL" id="CP002130">
    <property type="protein sequence ID" value="AEI89129.1"/>
    <property type="molecule type" value="Genomic_DNA"/>
</dbReference>
<name>F7XWT0_MIDMI</name>
<proteinExistence type="predicted"/>
<sequence>MDVQLAKDGVVGRFLYHSSDLSAHTNGKGAVESFYLTGRKLQRLDAAYCFDPHR</sequence>
<keyword evidence="2" id="KW-1185">Reference proteome</keyword>
<dbReference type="HOGENOM" id="CLU_3045436_0_0_5"/>
<dbReference type="STRING" id="696127.midi_00841"/>
<reference evidence="1 2" key="1">
    <citation type="journal article" date="2011" name="Mol. Biol. Evol.">
        <title>Phylogenomic evidence for the presence of a flagellum and cbb3 oxidase in the free-living mitochondrial ancestor.</title>
        <authorList>
            <person name="Sassera D."/>
            <person name="Lo N."/>
            <person name="Epis S."/>
            <person name="D'Auria G."/>
            <person name="Montagna M."/>
            <person name="Comandatore F."/>
            <person name="Horner D."/>
            <person name="Pereto J."/>
            <person name="Luciano A.M."/>
            <person name="Franciosi F."/>
            <person name="Ferri E."/>
            <person name="Crotti E."/>
            <person name="Bazzocchi C."/>
            <person name="Daffonchio D."/>
            <person name="Sacchi L."/>
            <person name="Moya A."/>
            <person name="Latorre A."/>
            <person name="Bandi C."/>
        </authorList>
    </citation>
    <scope>NUCLEOTIDE SEQUENCE [LARGE SCALE GENOMIC DNA]</scope>
    <source>
        <strain evidence="1 2">IricVA</strain>
    </source>
</reference>
<evidence type="ECO:0000313" key="2">
    <source>
        <dbReference type="Proteomes" id="UP000006639"/>
    </source>
</evidence>
<organism evidence="1 2">
    <name type="scientific">Midichloria mitochondrii (strain IricVA)</name>
    <dbReference type="NCBI Taxonomy" id="696127"/>
    <lineage>
        <taxon>Bacteria</taxon>
        <taxon>Pseudomonadati</taxon>
        <taxon>Pseudomonadota</taxon>
        <taxon>Alphaproteobacteria</taxon>
        <taxon>Rickettsiales</taxon>
        <taxon>Candidatus Midichloriaceae</taxon>
        <taxon>Candidatus Midichloria</taxon>
    </lineage>
</organism>
<dbReference type="Gene3D" id="3.20.20.190">
    <property type="entry name" value="Phosphatidylinositol (PI) phosphodiesterase"/>
    <property type="match status" value="1"/>
</dbReference>
<accession>F7XWT0</accession>
<dbReference type="GO" id="GO:0008081">
    <property type="term" value="F:phosphoric diester hydrolase activity"/>
    <property type="evidence" value="ECO:0007669"/>
    <property type="project" value="InterPro"/>
</dbReference>